<evidence type="ECO:0000313" key="2">
    <source>
        <dbReference type="Proteomes" id="UP001500889"/>
    </source>
</evidence>
<organism evidence="1 2">
    <name type="scientific">Drosophila madeirensis</name>
    <name type="common">Fruit fly</name>
    <dbReference type="NCBI Taxonomy" id="30013"/>
    <lineage>
        <taxon>Eukaryota</taxon>
        <taxon>Metazoa</taxon>
        <taxon>Ecdysozoa</taxon>
        <taxon>Arthropoda</taxon>
        <taxon>Hexapoda</taxon>
        <taxon>Insecta</taxon>
        <taxon>Pterygota</taxon>
        <taxon>Neoptera</taxon>
        <taxon>Endopterygota</taxon>
        <taxon>Diptera</taxon>
        <taxon>Brachycera</taxon>
        <taxon>Muscomorpha</taxon>
        <taxon>Ephydroidea</taxon>
        <taxon>Drosophilidae</taxon>
        <taxon>Drosophila</taxon>
        <taxon>Sophophora</taxon>
    </lineage>
</organism>
<protein>
    <submittedName>
        <fullName evidence="1">Uncharacterized protein</fullName>
    </submittedName>
</protein>
<reference evidence="1 2" key="1">
    <citation type="submission" date="2024-02" db="EMBL/GenBank/DDBJ databases">
        <title>A chromosome-level genome assembly of Drosophila madeirensis, a fruit fly species endemic to Madeira island.</title>
        <authorList>
            <person name="Tomihara K."/>
            <person name="Llopart A."/>
            <person name="Yamamoto D."/>
        </authorList>
    </citation>
    <scope>NUCLEOTIDE SEQUENCE [LARGE SCALE GENOMIC DNA]</scope>
    <source>
        <strain evidence="1 2">RF1</strain>
    </source>
</reference>
<name>A0AAU9FPR6_DROMD</name>
<sequence>MGQNVSRTFASKSFHQRRWQSWQSWQYPTTFPRSRMSVNNVIYMRILPKKAAIKDDYNLGSPADLKDKLKNAGVP</sequence>
<proteinExistence type="predicted"/>
<gene>
    <name evidence="1" type="ORF">DMAD_05994</name>
</gene>
<keyword evidence="2" id="KW-1185">Reference proteome</keyword>
<dbReference type="EMBL" id="AP029265">
    <property type="protein sequence ID" value="BFF97617.1"/>
    <property type="molecule type" value="Genomic_DNA"/>
</dbReference>
<dbReference type="Proteomes" id="UP001500889">
    <property type="component" value="Chromosome J"/>
</dbReference>
<accession>A0AAU9FPR6</accession>
<evidence type="ECO:0000313" key="1">
    <source>
        <dbReference type="EMBL" id="BFF97617.1"/>
    </source>
</evidence>
<dbReference type="AlphaFoldDB" id="A0AAU9FPR6"/>